<evidence type="ECO:0000256" key="1">
    <source>
        <dbReference type="SAM" id="MobiDB-lite"/>
    </source>
</evidence>
<accession>W1N326</accession>
<proteinExistence type="predicted"/>
<sequence length="37" mass="4131">MMLVARWPLRSNPAKSQFELPGAPELPDPPPLEDACR</sequence>
<dbReference type="PATRIC" id="fig|1178482.3.peg.3974"/>
<evidence type="ECO:0000313" key="3">
    <source>
        <dbReference type="Proteomes" id="UP000019113"/>
    </source>
</evidence>
<feature type="region of interest" description="Disordered" evidence="1">
    <location>
        <begin position="13"/>
        <end position="37"/>
    </location>
</feature>
<dbReference type="AlphaFoldDB" id="W1N326"/>
<organism evidence="2 3">
    <name type="scientific">Halomonas huangheensis</name>
    <dbReference type="NCBI Taxonomy" id="1178482"/>
    <lineage>
        <taxon>Bacteria</taxon>
        <taxon>Pseudomonadati</taxon>
        <taxon>Pseudomonadota</taxon>
        <taxon>Gammaproteobacteria</taxon>
        <taxon>Oceanospirillales</taxon>
        <taxon>Halomonadaceae</taxon>
        <taxon>Halomonas</taxon>
    </lineage>
</organism>
<protein>
    <submittedName>
        <fullName evidence="2">Uncharacterized protein</fullName>
    </submittedName>
</protein>
<evidence type="ECO:0000313" key="2">
    <source>
        <dbReference type="EMBL" id="ERL49355.1"/>
    </source>
</evidence>
<feature type="compositionally biased region" description="Pro residues" evidence="1">
    <location>
        <begin position="24"/>
        <end position="37"/>
    </location>
</feature>
<reference evidence="2 3" key="1">
    <citation type="submission" date="2013-08" db="EMBL/GenBank/DDBJ databases">
        <title>draft genome of Halomonas huanghegensis, strain BJGMM-B45T.</title>
        <authorList>
            <person name="Miao C."/>
            <person name="Wan Y."/>
            <person name="Jin W."/>
        </authorList>
    </citation>
    <scope>NUCLEOTIDE SEQUENCE [LARGE SCALE GENOMIC DNA]</scope>
    <source>
        <strain evidence="2 3">BJGMM-B45</strain>
    </source>
</reference>
<dbReference type="Proteomes" id="UP000019113">
    <property type="component" value="Unassembled WGS sequence"/>
</dbReference>
<comment type="caution">
    <text evidence="2">The sequence shown here is derived from an EMBL/GenBank/DDBJ whole genome shotgun (WGS) entry which is preliminary data.</text>
</comment>
<gene>
    <name evidence="2" type="ORF">BJB45_21630</name>
</gene>
<keyword evidence="3" id="KW-1185">Reference proteome</keyword>
<name>W1N326_9GAMM</name>
<dbReference type="EMBL" id="AVBC01000049">
    <property type="protein sequence ID" value="ERL49355.1"/>
    <property type="molecule type" value="Genomic_DNA"/>
</dbReference>